<name>A0A212JZK6_9BACT</name>
<evidence type="ECO:0000313" key="5">
    <source>
        <dbReference type="EMBL" id="SBW04853.1"/>
    </source>
</evidence>
<sequence>MKEEKQMNDIKTSCAPADNQQSSWDSLDWPRCELAIKKLQARIVKAQKEGRYGRVKALQWTLTHSFYAKALAVRRVTSNSGSKTAGVDLVTWEDSQTKFQAIGTLKRRGYQPQPLRRIHIKKSNGKLRPLGIPTMRDRAMQALYLMALEPVAETTADTRSYGFRKERCTMDAVGQCHNVLRKGYSPEWILEGDIKGCFDHISHEWLLNNIPMDKVMLRKWLGCGFVFNKQLFPTEEGTPQGGIISPTLANMALDGLQKILSDRYKRKTIKGERYSPMVNLIRYADDFIITSENREVLETEIKPLVAEFLAERGLTLSEEKTMITNINDGFDFLGFNIRKFKNQILTKPSKPAQKRFLAKVRTTIKSNKACKQESLIRLLNPMITGWGNYYRHGATRDAFHWADHQMFNALWQWAKRRHSKKGKRWIADKYWHVAKGNGWHFTSYFKKPNGKQDSLTLKNLSNIHFIQYTQIKGDANPFDPEYDKYFDQRETQKMLVTLKGRNSLLYLWKKQDRKCPLCGMPIDRVSPWNVTEKVVNGKIQRSLVHDKCYKQFRKQQN</sequence>
<evidence type="ECO:0000256" key="1">
    <source>
        <dbReference type="ARBA" id="ARBA00034120"/>
    </source>
</evidence>
<dbReference type="EMBL" id="FLUL01000001">
    <property type="protein sequence ID" value="SBW04853.1"/>
    <property type="molecule type" value="Genomic_DNA"/>
</dbReference>
<dbReference type="Pfam" id="PF13655">
    <property type="entry name" value="RVT_N"/>
    <property type="match status" value="1"/>
</dbReference>
<dbReference type="InterPro" id="IPR013597">
    <property type="entry name" value="Mat_intron_G2"/>
</dbReference>
<dbReference type="PANTHER" id="PTHR34047">
    <property type="entry name" value="NUCLEAR INTRON MATURASE 1, MITOCHONDRIAL-RELATED"/>
    <property type="match status" value="1"/>
</dbReference>
<dbReference type="EMBL" id="FLUL01000002">
    <property type="protein sequence ID" value="SBW10493.1"/>
    <property type="molecule type" value="Genomic_DNA"/>
</dbReference>
<dbReference type="InterPro" id="IPR000477">
    <property type="entry name" value="RT_dom"/>
</dbReference>
<reference evidence="5" key="1">
    <citation type="submission" date="2016-04" db="EMBL/GenBank/DDBJ databases">
        <authorList>
            <person name="Evans L.H."/>
            <person name="Alamgir A."/>
            <person name="Owens N."/>
            <person name="Weber N.D."/>
            <person name="Virtaneva K."/>
            <person name="Barbian K."/>
            <person name="Babar A."/>
            <person name="Rosenke K."/>
        </authorList>
    </citation>
    <scope>NUCLEOTIDE SEQUENCE</scope>
    <source>
        <strain evidence="5">86-2</strain>
    </source>
</reference>
<evidence type="ECO:0000259" key="2">
    <source>
        <dbReference type="PROSITE" id="PS50878"/>
    </source>
</evidence>
<dbReference type="Pfam" id="PF08388">
    <property type="entry name" value="GIIM"/>
    <property type="match status" value="1"/>
</dbReference>
<dbReference type="InterPro" id="IPR043502">
    <property type="entry name" value="DNA/RNA_pol_sf"/>
</dbReference>
<evidence type="ECO:0000313" key="3">
    <source>
        <dbReference type="EMBL" id="SBV92850.1"/>
    </source>
</evidence>
<dbReference type="InterPro" id="IPR051083">
    <property type="entry name" value="GrpII_Intron_Splice-Mob/Def"/>
</dbReference>
<comment type="similarity">
    <text evidence="1">Belongs to the bacterial reverse transcriptase family.</text>
</comment>
<dbReference type="NCBIfam" id="TIGR04416">
    <property type="entry name" value="group_II_RT_mat"/>
    <property type="match status" value="1"/>
</dbReference>
<dbReference type="InterPro" id="IPR030931">
    <property type="entry name" value="Group_II_RT_mat"/>
</dbReference>
<dbReference type="Pfam" id="PF00078">
    <property type="entry name" value="RVT_1"/>
    <property type="match status" value="1"/>
</dbReference>
<dbReference type="EMBL" id="FLUL01000001">
    <property type="protein sequence ID" value="SBV92850.1"/>
    <property type="molecule type" value="Genomic_DNA"/>
</dbReference>
<keyword evidence="5" id="KW-0695">RNA-directed DNA polymerase</keyword>
<dbReference type="PROSITE" id="PS50878">
    <property type="entry name" value="RT_POL"/>
    <property type="match status" value="1"/>
</dbReference>
<dbReference type="AlphaFoldDB" id="A0A212JZK6"/>
<dbReference type="InterPro" id="IPR025960">
    <property type="entry name" value="RVT_N"/>
</dbReference>
<protein>
    <submittedName>
        <fullName evidence="5">Reverse transcriptase (RNA-dependent DNA polymerase)</fullName>
    </submittedName>
</protein>
<dbReference type="GO" id="GO:0003964">
    <property type="term" value="F:RNA-directed DNA polymerase activity"/>
    <property type="evidence" value="ECO:0007669"/>
    <property type="project" value="UniProtKB-KW"/>
</dbReference>
<proteinExistence type="inferred from homology"/>
<organism evidence="5">
    <name type="scientific">uncultured Dysgonomonas sp</name>
    <dbReference type="NCBI Taxonomy" id="206096"/>
    <lineage>
        <taxon>Bacteria</taxon>
        <taxon>Pseudomonadati</taxon>
        <taxon>Bacteroidota</taxon>
        <taxon>Bacteroidia</taxon>
        <taxon>Bacteroidales</taxon>
        <taxon>Dysgonomonadaceae</taxon>
        <taxon>Dysgonomonas</taxon>
        <taxon>environmental samples</taxon>
    </lineage>
</organism>
<dbReference type="EMBL" id="FLUL01000001">
    <property type="protein sequence ID" value="SBV96023.1"/>
    <property type="molecule type" value="Genomic_DNA"/>
</dbReference>
<keyword evidence="5" id="KW-0808">Transferase</keyword>
<accession>A0A212JZK6</accession>
<feature type="domain" description="Reverse transcriptase" evidence="2">
    <location>
        <begin position="99"/>
        <end position="337"/>
    </location>
</feature>
<gene>
    <name evidence="3" type="ORF">KL86DYS2_10437</name>
    <name evidence="4" type="ORF">KL86DYS2_11017</name>
    <name evidence="5" type="ORF">KL86DYS2_12686</name>
    <name evidence="6" type="ORF">KL86DYS2_20102</name>
</gene>
<dbReference type="PANTHER" id="PTHR34047:SF10">
    <property type="entry name" value="GROUP II INTRON-ASSOCIATED OPEN READING FRAME"/>
    <property type="match status" value="1"/>
</dbReference>
<evidence type="ECO:0000313" key="4">
    <source>
        <dbReference type="EMBL" id="SBV96023.1"/>
    </source>
</evidence>
<dbReference type="SUPFAM" id="SSF56672">
    <property type="entry name" value="DNA/RNA polymerases"/>
    <property type="match status" value="1"/>
</dbReference>
<evidence type="ECO:0000313" key="6">
    <source>
        <dbReference type="EMBL" id="SBW10493.1"/>
    </source>
</evidence>
<dbReference type="CDD" id="cd01651">
    <property type="entry name" value="RT_G2_intron"/>
    <property type="match status" value="1"/>
</dbReference>
<keyword evidence="5" id="KW-0548">Nucleotidyltransferase</keyword>